<dbReference type="EMBL" id="JAINVZ010000003">
    <property type="protein sequence ID" value="MBY8884293.1"/>
    <property type="molecule type" value="Genomic_DNA"/>
</dbReference>
<dbReference type="PANTHER" id="PTHR43617">
    <property type="entry name" value="L-AMINO ACID N-ACETYLTRANSFERASE"/>
    <property type="match status" value="1"/>
</dbReference>
<dbReference type="Gene3D" id="3.40.630.30">
    <property type="match status" value="1"/>
</dbReference>
<reference evidence="2 3" key="1">
    <citation type="submission" date="2021-08" db="EMBL/GenBank/DDBJ databases">
        <title>Streptomyces sp. PTM05 isolated from lichen.</title>
        <authorList>
            <person name="Somphong A."/>
            <person name="Phongsopitanun W."/>
            <person name="Tanasupawat S."/>
        </authorList>
    </citation>
    <scope>NUCLEOTIDE SEQUENCE [LARGE SCALE GENOMIC DNA]</scope>
    <source>
        <strain evidence="2 3">Ptm05</strain>
    </source>
</reference>
<dbReference type="PANTHER" id="PTHR43617:SF2">
    <property type="entry name" value="UPF0039 PROTEIN SLL0451"/>
    <property type="match status" value="1"/>
</dbReference>
<feature type="domain" description="N-acetyltransferase" evidence="1">
    <location>
        <begin position="4"/>
        <end position="154"/>
    </location>
</feature>
<comment type="caution">
    <text evidence="2">The sequence shown here is derived from an EMBL/GenBank/DDBJ whole genome shotgun (WGS) entry which is preliminary data.</text>
</comment>
<protein>
    <submittedName>
        <fullName evidence="2">N-acetyltransferase</fullName>
    </submittedName>
</protein>
<dbReference type="InterPro" id="IPR016181">
    <property type="entry name" value="Acyl_CoA_acyltransferase"/>
</dbReference>
<dbReference type="PROSITE" id="PS51186">
    <property type="entry name" value="GNAT"/>
    <property type="match status" value="1"/>
</dbReference>
<dbReference type="Proteomes" id="UP001198565">
    <property type="component" value="Unassembled WGS sequence"/>
</dbReference>
<dbReference type="SUPFAM" id="SSF55729">
    <property type="entry name" value="Acyl-CoA N-acyltransferases (Nat)"/>
    <property type="match status" value="1"/>
</dbReference>
<evidence type="ECO:0000313" key="2">
    <source>
        <dbReference type="EMBL" id="MBY8884293.1"/>
    </source>
</evidence>
<proteinExistence type="predicted"/>
<dbReference type="RefSeq" id="WP_222974547.1">
    <property type="nucleotide sequence ID" value="NZ_JAINVZ010000003.1"/>
</dbReference>
<dbReference type="InterPro" id="IPR050276">
    <property type="entry name" value="MshD_Acetyltransferase"/>
</dbReference>
<dbReference type="Pfam" id="PF00583">
    <property type="entry name" value="Acetyltransf_1"/>
    <property type="match status" value="1"/>
</dbReference>
<evidence type="ECO:0000313" key="3">
    <source>
        <dbReference type="Proteomes" id="UP001198565"/>
    </source>
</evidence>
<name>A0ABS7QM93_9ACTN</name>
<keyword evidence="3" id="KW-1185">Reference proteome</keyword>
<gene>
    <name evidence="2" type="ORF">K7472_05450</name>
</gene>
<accession>A0ABS7QM93</accession>
<dbReference type="CDD" id="cd04301">
    <property type="entry name" value="NAT_SF"/>
    <property type="match status" value="1"/>
</dbReference>
<dbReference type="InterPro" id="IPR000182">
    <property type="entry name" value="GNAT_dom"/>
</dbReference>
<sequence>MDSILTRPERPADHEAVRAVNLSAFPSPVEADLVDALRRDACWLPGLSWVAEAPDGQVAGHALLTRLRVEGTGTEGDALALAPVAVSPSWQRQGYGTALVRAVLAAADATGERLVVVLGDPRYYRRFGFAPASLHGVSGPYEVPDAVFQALPLGGYDGGPRGEAVYATPFRDL</sequence>
<evidence type="ECO:0000259" key="1">
    <source>
        <dbReference type="PROSITE" id="PS51186"/>
    </source>
</evidence>
<organism evidence="2 3">
    <name type="scientific">Streptantibioticus parmotrematis</name>
    <dbReference type="NCBI Taxonomy" id="2873249"/>
    <lineage>
        <taxon>Bacteria</taxon>
        <taxon>Bacillati</taxon>
        <taxon>Actinomycetota</taxon>
        <taxon>Actinomycetes</taxon>
        <taxon>Kitasatosporales</taxon>
        <taxon>Streptomycetaceae</taxon>
        <taxon>Streptantibioticus</taxon>
    </lineage>
</organism>